<reference evidence="2 3" key="1">
    <citation type="journal article" date="2010" name="BMC Genomics">
        <title>Genome sequence of adherent-invasive Escherichia coli and comparative genomic analysis with other E. coli pathotypes.</title>
        <authorList>
            <person name="Nash J.H."/>
            <person name="Villegas A."/>
            <person name="Kropinski A.M."/>
            <person name="Aguilar-Valenzuela R."/>
            <person name="Konczy P."/>
            <person name="Mascarenhas M."/>
            <person name="Ziebell K."/>
            <person name="Torres A.G."/>
            <person name="Karmali M.A."/>
            <person name="Coombes B.K."/>
        </authorList>
    </citation>
    <scope>NUCLEOTIDE SEQUENCE [LARGE SCALE GENOMIC DNA]</scope>
    <source>
        <strain evidence="3">NRG 857C / AIEC</strain>
    </source>
</reference>
<keyword evidence="1" id="KW-1133">Transmembrane helix</keyword>
<keyword evidence="1" id="KW-0812">Transmembrane</keyword>
<gene>
    <name evidence="2" type="ordered locus">NRG857_20845</name>
</gene>
<keyword evidence="3" id="KW-1185">Reference proteome</keyword>
<evidence type="ECO:0000256" key="1">
    <source>
        <dbReference type="SAM" id="Phobius"/>
    </source>
</evidence>
<organism evidence="2 3">
    <name type="scientific">Escherichia coli O83:H1 (strain NRG 857C / AIEC)</name>
    <dbReference type="NCBI Taxonomy" id="685038"/>
    <lineage>
        <taxon>Bacteria</taxon>
        <taxon>Pseudomonadati</taxon>
        <taxon>Pseudomonadota</taxon>
        <taxon>Gammaproteobacteria</taxon>
        <taxon>Enterobacterales</taxon>
        <taxon>Enterobacteriaceae</taxon>
        <taxon>Escherichia</taxon>
    </lineage>
</organism>
<dbReference type="Proteomes" id="UP000008614">
    <property type="component" value="Chromosome"/>
</dbReference>
<accession>A0A0H3ES75</accession>
<evidence type="ECO:0000313" key="3">
    <source>
        <dbReference type="Proteomes" id="UP000008614"/>
    </source>
</evidence>
<protein>
    <submittedName>
        <fullName evidence="2">Uncharacterized protein</fullName>
    </submittedName>
</protein>
<keyword evidence="1" id="KW-0472">Membrane</keyword>
<dbReference type="HOGENOM" id="CLU_3355904_0_0_6"/>
<dbReference type="AlphaFoldDB" id="A0A0H3ES75"/>
<feature type="transmembrane region" description="Helical" evidence="1">
    <location>
        <begin position="12"/>
        <end position="30"/>
    </location>
</feature>
<evidence type="ECO:0000313" key="2">
    <source>
        <dbReference type="EMBL" id="ADR29577.1"/>
    </source>
</evidence>
<name>A0A0H3ES75_ECO8N</name>
<proteinExistence type="predicted"/>
<sequence length="36" mass="3957">MRAGLPLDEISILIGLVAVNLLIWLIFLAGHDGRKK</sequence>
<dbReference type="EMBL" id="CP001855">
    <property type="protein sequence ID" value="ADR29577.1"/>
    <property type="molecule type" value="Genomic_DNA"/>
</dbReference>
<dbReference type="KEGG" id="eln:NRG857_20845"/>